<keyword evidence="1" id="KW-1133">Transmembrane helix</keyword>
<accession>A0A8T9C2E7</accession>
<keyword evidence="3" id="KW-0456">Lyase</keyword>
<evidence type="ECO:0000313" key="4">
    <source>
        <dbReference type="Proteomes" id="UP000469558"/>
    </source>
</evidence>
<comment type="caution">
    <text evidence="3">The sequence shown here is derived from an EMBL/GenBank/DDBJ whole genome shotgun (WGS) entry which is preliminary data.</text>
</comment>
<feature type="non-terminal residue" evidence="3">
    <location>
        <position position="351"/>
    </location>
</feature>
<dbReference type="InterPro" id="IPR051693">
    <property type="entry name" value="UPF0046_metallophosphoest"/>
</dbReference>
<dbReference type="OrthoDB" id="630188at2759"/>
<sequence length="351" mass="39342">KYQALIGFRGSTTQALAARFQLYKFLTPGLECAKPSILLSEGTPTVPDSLSNWSLFRQKPARFLTNWLYQRRATDPTSPAEPIKDLITIVCISDTHNTQPALPDGDLLLHAGDLSQSGSFQEIQLQLDWLNSQPHKYKALIGGNHDLLLDPEFVDNFPQRILERPCTSRSDLKWGKIIYLNNNSVKLDFANGRSLNIYGSPLTKQFGTWAFQYPPIRDVWTNTIPLETDILLTHGPPKGYLDTDGLGSEFLLQEISHVRPRLVVFGHIHGGYGKEAVRFDGVQKAYDGVRFGEKGFTTVIWMAILIILQYLTIIIHFRGPKQGTEPTMMVNAAAVGGYKNQFSRPAITVEI</sequence>
<dbReference type="CDD" id="cd07379">
    <property type="entry name" value="MPP_239FB"/>
    <property type="match status" value="1"/>
</dbReference>
<reference evidence="3 4" key="1">
    <citation type="submission" date="2018-05" db="EMBL/GenBank/DDBJ databases">
        <title>Genome sequencing and assembly of the regulated plant pathogen Lachnellula willkommii and related sister species for the development of diagnostic species identification markers.</title>
        <authorList>
            <person name="Giroux E."/>
            <person name="Bilodeau G."/>
        </authorList>
    </citation>
    <scope>NUCLEOTIDE SEQUENCE [LARGE SCALE GENOMIC DNA]</scope>
    <source>
        <strain evidence="3 4">CBS 268.59</strain>
    </source>
</reference>
<dbReference type="EMBL" id="QGMK01000846">
    <property type="protein sequence ID" value="TVY78102.1"/>
    <property type="molecule type" value="Genomic_DNA"/>
</dbReference>
<feature type="transmembrane region" description="Helical" evidence="1">
    <location>
        <begin position="299"/>
        <end position="319"/>
    </location>
</feature>
<keyword evidence="4" id="KW-1185">Reference proteome</keyword>
<gene>
    <name evidence="3" type="primary">rglC_3</name>
    <name evidence="3" type="ORF">LSUE1_G004807</name>
</gene>
<dbReference type="Gene3D" id="3.60.21.10">
    <property type="match status" value="1"/>
</dbReference>
<name>A0A8T9C2E7_9HELO</name>
<organism evidence="3 4">
    <name type="scientific">Lachnellula suecica</name>
    <dbReference type="NCBI Taxonomy" id="602035"/>
    <lineage>
        <taxon>Eukaryota</taxon>
        <taxon>Fungi</taxon>
        <taxon>Dikarya</taxon>
        <taxon>Ascomycota</taxon>
        <taxon>Pezizomycotina</taxon>
        <taxon>Leotiomycetes</taxon>
        <taxon>Helotiales</taxon>
        <taxon>Lachnaceae</taxon>
        <taxon>Lachnellula</taxon>
    </lineage>
</organism>
<dbReference type="InterPro" id="IPR004843">
    <property type="entry name" value="Calcineurin-like_PHP"/>
</dbReference>
<dbReference type="PANTHER" id="PTHR12905">
    <property type="entry name" value="METALLOPHOSPHOESTERASE"/>
    <property type="match status" value="1"/>
</dbReference>
<dbReference type="GO" id="GO:0016787">
    <property type="term" value="F:hydrolase activity"/>
    <property type="evidence" value="ECO:0007669"/>
    <property type="project" value="InterPro"/>
</dbReference>
<dbReference type="PANTHER" id="PTHR12905:SF28">
    <property type="entry name" value="RHAMNOGALACTURONATE LYASE C-RELATED"/>
    <property type="match status" value="1"/>
</dbReference>
<proteinExistence type="predicted"/>
<feature type="domain" description="Calcineurin-like phosphoesterase" evidence="2">
    <location>
        <begin position="88"/>
        <end position="270"/>
    </location>
</feature>
<evidence type="ECO:0000313" key="3">
    <source>
        <dbReference type="EMBL" id="TVY78102.1"/>
    </source>
</evidence>
<keyword evidence="1" id="KW-0472">Membrane</keyword>
<evidence type="ECO:0000259" key="2">
    <source>
        <dbReference type="Pfam" id="PF00149"/>
    </source>
</evidence>
<dbReference type="Pfam" id="PF00149">
    <property type="entry name" value="Metallophos"/>
    <property type="match status" value="1"/>
</dbReference>
<dbReference type="AlphaFoldDB" id="A0A8T9C2E7"/>
<evidence type="ECO:0000256" key="1">
    <source>
        <dbReference type="SAM" id="Phobius"/>
    </source>
</evidence>
<dbReference type="Proteomes" id="UP000469558">
    <property type="component" value="Unassembled WGS sequence"/>
</dbReference>
<keyword evidence="1" id="KW-0812">Transmembrane</keyword>
<dbReference type="GO" id="GO:0016829">
    <property type="term" value="F:lyase activity"/>
    <property type="evidence" value="ECO:0007669"/>
    <property type="project" value="UniProtKB-KW"/>
</dbReference>
<dbReference type="SUPFAM" id="SSF56300">
    <property type="entry name" value="Metallo-dependent phosphatases"/>
    <property type="match status" value="1"/>
</dbReference>
<protein>
    <submittedName>
        <fullName evidence="3">Putative rhamnogalacturonate lyase C</fullName>
    </submittedName>
</protein>
<dbReference type="InterPro" id="IPR029052">
    <property type="entry name" value="Metallo-depent_PP-like"/>
</dbReference>